<feature type="transmembrane region" description="Helical" evidence="1">
    <location>
        <begin position="18"/>
        <end position="36"/>
    </location>
</feature>
<dbReference type="EMBL" id="HG994368">
    <property type="protein sequence ID" value="CAF1854018.1"/>
    <property type="molecule type" value="Genomic_DNA"/>
</dbReference>
<protein>
    <submittedName>
        <fullName evidence="2">(rape) hypothetical protein</fullName>
    </submittedName>
</protein>
<evidence type="ECO:0000256" key="1">
    <source>
        <dbReference type="SAM" id="Phobius"/>
    </source>
</evidence>
<keyword evidence="1" id="KW-1133">Transmembrane helix</keyword>
<keyword evidence="1" id="KW-0472">Membrane</keyword>
<evidence type="ECO:0000313" key="2">
    <source>
        <dbReference type="EMBL" id="CAF1854018.1"/>
    </source>
</evidence>
<feature type="transmembrane region" description="Helical" evidence="1">
    <location>
        <begin position="48"/>
        <end position="66"/>
    </location>
</feature>
<organism evidence="2">
    <name type="scientific">Brassica napus</name>
    <name type="common">Rape</name>
    <dbReference type="NCBI Taxonomy" id="3708"/>
    <lineage>
        <taxon>Eukaryota</taxon>
        <taxon>Viridiplantae</taxon>
        <taxon>Streptophyta</taxon>
        <taxon>Embryophyta</taxon>
        <taxon>Tracheophyta</taxon>
        <taxon>Spermatophyta</taxon>
        <taxon>Magnoliopsida</taxon>
        <taxon>eudicotyledons</taxon>
        <taxon>Gunneridae</taxon>
        <taxon>Pentapetalae</taxon>
        <taxon>rosids</taxon>
        <taxon>malvids</taxon>
        <taxon>Brassicales</taxon>
        <taxon>Brassicaceae</taxon>
        <taxon>Brassiceae</taxon>
        <taxon>Brassica</taxon>
    </lineage>
</organism>
<name>A0A816JZM5_BRANA</name>
<reference evidence="2" key="1">
    <citation type="submission" date="2021-01" db="EMBL/GenBank/DDBJ databases">
        <authorList>
            <consortium name="Genoscope - CEA"/>
            <person name="William W."/>
        </authorList>
    </citation>
    <scope>NUCLEOTIDE SEQUENCE</scope>
</reference>
<sequence length="83" mass="9873">MHDPRTRCFLVNDHDPPLLFFLSIFLNNFPSLFLDNFPSLFFNNFHSLFLFFSLLLQLSSCFFPLFPQPLPQQLQHLFQVLPP</sequence>
<accession>A0A816JZM5</accession>
<dbReference type="Proteomes" id="UP001295469">
    <property type="component" value="Chromosome C04"/>
</dbReference>
<keyword evidence="1" id="KW-0812">Transmembrane</keyword>
<gene>
    <name evidence="2" type="ORF">DARMORV10_C04P39140.1</name>
</gene>
<dbReference type="AlphaFoldDB" id="A0A816JZM5"/>
<proteinExistence type="predicted"/>